<protein>
    <submittedName>
        <fullName evidence="3">RNA-binding protein EWS-like</fullName>
    </submittedName>
</protein>
<name>A0A6J3QRT0_TURTR</name>
<sequence>MTKIFSYLGLNTCKAEKNSRLKACSHEASIWWYLQKTPEKTDTRYPLGRGRCLAGSEETPEERGQSARCPRPWPLAECGRPPWAGEEGSGVGTRGGGGTPPPSFAWDWGSAAGGAGPAAPGWARARMGGRGAERCAALRGAAGKGRGGQLWLGRAEGRWQNLRARWEAQRQGGRGARTAAAEERGDVWRPRVRPPPPPPAVDTAETAQPAGAPAATATLRAGGSVEAKMGASRSAFGKIRVNPSKQAQGPEKPQVCRTINPPLWL</sequence>
<feature type="region of interest" description="Disordered" evidence="1">
    <location>
        <begin position="232"/>
        <end position="265"/>
    </location>
</feature>
<dbReference type="RefSeq" id="XP_033705200.1">
    <property type="nucleotide sequence ID" value="XM_033849309.1"/>
</dbReference>
<evidence type="ECO:0000313" key="3">
    <source>
        <dbReference type="RefSeq" id="XP_033705200.1"/>
    </source>
</evidence>
<gene>
    <name evidence="3" type="primary">LOC117310209</name>
</gene>
<feature type="region of interest" description="Disordered" evidence="1">
    <location>
        <begin position="169"/>
        <end position="213"/>
    </location>
</feature>
<feature type="compositionally biased region" description="Low complexity" evidence="1">
    <location>
        <begin position="203"/>
        <end position="213"/>
    </location>
</feature>
<feature type="region of interest" description="Disordered" evidence="1">
    <location>
        <begin position="52"/>
        <end position="119"/>
    </location>
</feature>
<dbReference type="InParanoid" id="A0A6J3QRT0"/>
<reference evidence="3" key="1">
    <citation type="submission" date="2025-08" db="UniProtKB">
        <authorList>
            <consortium name="RefSeq"/>
        </authorList>
    </citation>
    <scope>IDENTIFICATION</scope>
    <source>
        <tissue evidence="3">Spleen</tissue>
    </source>
</reference>
<proteinExistence type="predicted"/>
<feature type="compositionally biased region" description="Basic and acidic residues" evidence="1">
    <location>
        <begin position="180"/>
        <end position="189"/>
    </location>
</feature>
<evidence type="ECO:0000256" key="1">
    <source>
        <dbReference type="SAM" id="MobiDB-lite"/>
    </source>
</evidence>
<accession>A0A6J3QRT0</accession>
<keyword evidence="2" id="KW-1185">Reference proteome</keyword>
<dbReference type="AlphaFoldDB" id="A0A6J3QRT0"/>
<feature type="compositionally biased region" description="Gly residues" evidence="1">
    <location>
        <begin position="87"/>
        <end position="98"/>
    </location>
</feature>
<evidence type="ECO:0000313" key="2">
    <source>
        <dbReference type="Proteomes" id="UP000245320"/>
    </source>
</evidence>
<dbReference type="Proteomes" id="UP000245320">
    <property type="component" value="Chromosome X"/>
</dbReference>
<organism evidence="2 3">
    <name type="scientific">Tursiops truncatus</name>
    <name type="common">Atlantic bottle-nosed dolphin</name>
    <name type="synonym">Delphinus truncatus</name>
    <dbReference type="NCBI Taxonomy" id="9739"/>
    <lineage>
        <taxon>Eukaryota</taxon>
        <taxon>Metazoa</taxon>
        <taxon>Chordata</taxon>
        <taxon>Craniata</taxon>
        <taxon>Vertebrata</taxon>
        <taxon>Euteleostomi</taxon>
        <taxon>Mammalia</taxon>
        <taxon>Eutheria</taxon>
        <taxon>Laurasiatheria</taxon>
        <taxon>Artiodactyla</taxon>
        <taxon>Whippomorpha</taxon>
        <taxon>Cetacea</taxon>
        <taxon>Odontoceti</taxon>
        <taxon>Delphinidae</taxon>
        <taxon>Tursiops</taxon>
    </lineage>
</organism>